<dbReference type="PROSITE" id="PS51257">
    <property type="entry name" value="PROKAR_LIPOPROTEIN"/>
    <property type="match status" value="1"/>
</dbReference>
<name>A0A327Q5M5_9BACT</name>
<organism evidence="1 2">
    <name type="scientific">Chitinophaga skermanii</name>
    <dbReference type="NCBI Taxonomy" id="331697"/>
    <lineage>
        <taxon>Bacteria</taxon>
        <taxon>Pseudomonadati</taxon>
        <taxon>Bacteroidota</taxon>
        <taxon>Chitinophagia</taxon>
        <taxon>Chitinophagales</taxon>
        <taxon>Chitinophagaceae</taxon>
        <taxon>Chitinophaga</taxon>
    </lineage>
</organism>
<comment type="caution">
    <text evidence="1">The sequence shown here is derived from an EMBL/GenBank/DDBJ whole genome shotgun (WGS) entry which is preliminary data.</text>
</comment>
<dbReference type="EMBL" id="QLLL01000009">
    <property type="protein sequence ID" value="RAI99748.1"/>
    <property type="molecule type" value="Genomic_DNA"/>
</dbReference>
<dbReference type="Proteomes" id="UP000249547">
    <property type="component" value="Unassembled WGS sequence"/>
</dbReference>
<evidence type="ECO:0000313" key="1">
    <source>
        <dbReference type="EMBL" id="RAI99748.1"/>
    </source>
</evidence>
<evidence type="ECO:0000313" key="2">
    <source>
        <dbReference type="Proteomes" id="UP000249547"/>
    </source>
</evidence>
<accession>A0A327Q5M5</accession>
<dbReference type="AlphaFoldDB" id="A0A327Q5M5"/>
<sequence length="160" mass="18462">MKLKYLTVIILFITACGKKPEKVVTVAPPPKVDTIWLKSMLQLELVKPDYRYCADPATCLWKFDGDTYLRKSRIEMGPKGEIEKAQVYKPTGEFIHYEKGSLLADPMLLEMESWRPKMFMIKEQQGLVYPELPSGGEWIQKGDSVLYRNKPTLFVFVVQP</sequence>
<keyword evidence="2" id="KW-1185">Reference proteome</keyword>
<reference evidence="1 2" key="1">
    <citation type="submission" date="2018-06" db="EMBL/GenBank/DDBJ databases">
        <title>Genomic Encyclopedia of Archaeal and Bacterial Type Strains, Phase II (KMG-II): from individual species to whole genera.</title>
        <authorList>
            <person name="Goeker M."/>
        </authorList>
    </citation>
    <scope>NUCLEOTIDE SEQUENCE [LARGE SCALE GENOMIC DNA]</scope>
    <source>
        <strain evidence="1 2">DSM 23857</strain>
    </source>
</reference>
<proteinExistence type="predicted"/>
<gene>
    <name evidence="1" type="ORF">LX64_04301</name>
</gene>
<dbReference type="RefSeq" id="WP_111599708.1">
    <property type="nucleotide sequence ID" value="NZ_QLLL01000009.1"/>
</dbReference>
<protein>
    <submittedName>
        <fullName evidence="1">Uncharacterized protein</fullName>
    </submittedName>
</protein>